<evidence type="ECO:0000313" key="2">
    <source>
        <dbReference type="Proteomes" id="UP000186206"/>
    </source>
</evidence>
<evidence type="ECO:0000313" key="1">
    <source>
        <dbReference type="EMBL" id="OLQ95479.1"/>
    </source>
</evidence>
<comment type="caution">
    <text evidence="1">The sequence shown here is derived from an EMBL/GenBank/DDBJ whole genome shotgun (WGS) entry which is preliminary data.</text>
</comment>
<protein>
    <recommendedName>
        <fullName evidence="3">Aminoglycoside phosphotransferase</fullName>
    </recommendedName>
</protein>
<keyword evidence="2" id="KW-1185">Reference proteome</keyword>
<name>A0ABX3FMM8_9VIBR</name>
<evidence type="ECO:0008006" key="3">
    <source>
        <dbReference type="Google" id="ProtNLM"/>
    </source>
</evidence>
<proteinExistence type="predicted"/>
<dbReference type="RefSeq" id="WP_075647881.1">
    <property type="nucleotide sequence ID" value="NZ_AP019658.1"/>
</dbReference>
<accession>A0ABX3FMM8</accession>
<reference evidence="1 2" key="1">
    <citation type="submission" date="2016-09" db="EMBL/GenBank/DDBJ databases">
        <title>Genomic Taxonomy of the Vibrionaceae.</title>
        <authorList>
            <person name="Gonzalez-Castillo A."/>
            <person name="Gomez-Gil B."/>
            <person name="Enciso-Ibarra K."/>
        </authorList>
    </citation>
    <scope>NUCLEOTIDE SEQUENCE [LARGE SCALE GENOMIC DNA]</scope>
    <source>
        <strain evidence="1 2">CAIM 1731</strain>
    </source>
</reference>
<organism evidence="1 2">
    <name type="scientific">Vibrio ponticus</name>
    <dbReference type="NCBI Taxonomy" id="265668"/>
    <lineage>
        <taxon>Bacteria</taxon>
        <taxon>Pseudomonadati</taxon>
        <taxon>Pseudomonadota</taxon>
        <taxon>Gammaproteobacteria</taxon>
        <taxon>Vibrionales</taxon>
        <taxon>Vibrionaceae</taxon>
        <taxon>Vibrio</taxon>
    </lineage>
</organism>
<gene>
    <name evidence="1" type="ORF">BIY21_20775</name>
</gene>
<dbReference type="Proteomes" id="UP000186206">
    <property type="component" value="Unassembled WGS sequence"/>
</dbReference>
<dbReference type="EMBL" id="MJMI01000029">
    <property type="protein sequence ID" value="OLQ95479.1"/>
    <property type="molecule type" value="Genomic_DNA"/>
</dbReference>
<sequence length="81" mass="9145">MQKIKPNHHRSNDLRGSHLTSALKKLAELQSAKGITPPVLAYDSNTRMLKIIDSTFYFYLKNANLEDAIEDIVNPVECVDC</sequence>